<organism evidence="1 2">
    <name type="scientific">Nephila pilipes</name>
    <name type="common">Giant wood spider</name>
    <name type="synonym">Nephila maculata</name>
    <dbReference type="NCBI Taxonomy" id="299642"/>
    <lineage>
        <taxon>Eukaryota</taxon>
        <taxon>Metazoa</taxon>
        <taxon>Ecdysozoa</taxon>
        <taxon>Arthropoda</taxon>
        <taxon>Chelicerata</taxon>
        <taxon>Arachnida</taxon>
        <taxon>Araneae</taxon>
        <taxon>Araneomorphae</taxon>
        <taxon>Entelegynae</taxon>
        <taxon>Araneoidea</taxon>
        <taxon>Nephilidae</taxon>
        <taxon>Nephila</taxon>
    </lineage>
</organism>
<proteinExistence type="predicted"/>
<accession>A0A8X6US27</accession>
<name>A0A8X6US27_NEPPI</name>
<reference evidence="1" key="1">
    <citation type="submission" date="2020-08" db="EMBL/GenBank/DDBJ databases">
        <title>Multicomponent nature underlies the extraordinary mechanical properties of spider dragline silk.</title>
        <authorList>
            <person name="Kono N."/>
            <person name="Nakamura H."/>
            <person name="Mori M."/>
            <person name="Yoshida Y."/>
            <person name="Ohtoshi R."/>
            <person name="Malay A.D."/>
            <person name="Moran D.A.P."/>
            <person name="Tomita M."/>
            <person name="Numata K."/>
            <person name="Arakawa K."/>
        </authorList>
    </citation>
    <scope>NUCLEOTIDE SEQUENCE</scope>
</reference>
<gene>
    <name evidence="1" type="ORF">NPIL_241001</name>
</gene>
<comment type="caution">
    <text evidence="1">The sequence shown here is derived from an EMBL/GenBank/DDBJ whole genome shotgun (WGS) entry which is preliminary data.</text>
</comment>
<evidence type="ECO:0000313" key="2">
    <source>
        <dbReference type="Proteomes" id="UP000887013"/>
    </source>
</evidence>
<evidence type="ECO:0000313" key="1">
    <source>
        <dbReference type="EMBL" id="GFU60058.1"/>
    </source>
</evidence>
<dbReference type="AlphaFoldDB" id="A0A8X6US27"/>
<keyword evidence="2" id="KW-1185">Reference proteome</keyword>
<dbReference type="Proteomes" id="UP000887013">
    <property type="component" value="Unassembled WGS sequence"/>
</dbReference>
<dbReference type="EMBL" id="BMAW01040542">
    <property type="protein sequence ID" value="GFU60058.1"/>
    <property type="molecule type" value="Genomic_DNA"/>
</dbReference>
<protein>
    <submittedName>
        <fullName evidence="1">Uncharacterized protein</fullName>
    </submittedName>
</protein>
<sequence length="121" mass="13823">MHTYPHNVLPNKSWMADDKSQVQWSRFGRSHRQTSQEMGVGEEQEKAKYGCPVKRARSSPFSGSHRGRWGCCLGLNWIINKNILKQNFNLSSFPTYPFLCAKSNHCWSSLLANLLYKSSAA</sequence>